<dbReference type="PANTHER" id="PTHR43194">
    <property type="entry name" value="HYDROLASE ALPHA/BETA FOLD FAMILY"/>
    <property type="match status" value="1"/>
</dbReference>
<dbReference type="PRINTS" id="PR00111">
    <property type="entry name" value="ABHYDROLASE"/>
</dbReference>
<sequence length="264" mass="28066">MNVVRIQDVLLHYRLSGPAGAPALALVNSLGTDARIWDGLIAELADDYRILSYDKRGHGLSDAPAGDYSLDDHVNDLAGLLDHVGFERPALCGVSVGGLIGQGFALRAPQRLAALVLSNTAPKVGDAAMWNDRAHTVLNSGLAAIADPIMERWFSPQFRSTRPDQLALWRNLFLRADPKGYAATCATLRDADLTAQAGAIAVPTLVIAGAEDGATPPDLVRAGAARIPGARFEILPGTGHIPSIEQPKKLAALMRQFLKEAFHG</sequence>
<reference evidence="2 3" key="1">
    <citation type="submission" date="2016-03" db="EMBL/GenBank/DDBJ databases">
        <title>Genome sequencing of Devosia sp. S37.</title>
        <authorList>
            <person name="Mohd Nor M."/>
        </authorList>
    </citation>
    <scope>NUCLEOTIDE SEQUENCE [LARGE SCALE GENOMIC DNA]</scope>
    <source>
        <strain evidence="2 3">S37</strain>
    </source>
</reference>
<proteinExistence type="predicted"/>
<accession>A0A178HXC6</accession>
<dbReference type="Pfam" id="PF12697">
    <property type="entry name" value="Abhydrolase_6"/>
    <property type="match status" value="1"/>
</dbReference>
<evidence type="ECO:0000313" key="3">
    <source>
        <dbReference type="Proteomes" id="UP000078389"/>
    </source>
</evidence>
<dbReference type="SUPFAM" id="SSF53474">
    <property type="entry name" value="alpha/beta-Hydrolases"/>
    <property type="match status" value="1"/>
</dbReference>
<protein>
    <submittedName>
        <fullName evidence="2">3-oxoadipate enol-lactonase</fullName>
    </submittedName>
</protein>
<dbReference type="InterPro" id="IPR029058">
    <property type="entry name" value="AB_hydrolase_fold"/>
</dbReference>
<dbReference type="GO" id="GO:0047570">
    <property type="term" value="F:3-oxoadipate enol-lactonase activity"/>
    <property type="evidence" value="ECO:0007669"/>
    <property type="project" value="InterPro"/>
</dbReference>
<dbReference type="EMBL" id="LVVY01000081">
    <property type="protein sequence ID" value="OAM77501.1"/>
    <property type="molecule type" value="Genomic_DNA"/>
</dbReference>
<dbReference type="RefSeq" id="WP_067455188.1">
    <property type="nucleotide sequence ID" value="NZ_LVVY01000081.1"/>
</dbReference>
<dbReference type="OrthoDB" id="9793083at2"/>
<dbReference type="InterPro" id="IPR050228">
    <property type="entry name" value="Carboxylesterase_BioH"/>
</dbReference>
<dbReference type="InterPro" id="IPR026968">
    <property type="entry name" value="PcaD/CatD"/>
</dbReference>
<evidence type="ECO:0000313" key="2">
    <source>
        <dbReference type="EMBL" id="OAM77501.1"/>
    </source>
</evidence>
<dbReference type="GO" id="GO:0042952">
    <property type="term" value="P:beta-ketoadipate pathway"/>
    <property type="evidence" value="ECO:0007669"/>
    <property type="project" value="InterPro"/>
</dbReference>
<dbReference type="Gene3D" id="3.40.50.1820">
    <property type="entry name" value="alpha/beta hydrolase"/>
    <property type="match status" value="1"/>
</dbReference>
<dbReference type="Proteomes" id="UP000078389">
    <property type="component" value="Unassembled WGS sequence"/>
</dbReference>
<dbReference type="InterPro" id="IPR000073">
    <property type="entry name" value="AB_hydrolase_1"/>
</dbReference>
<dbReference type="AlphaFoldDB" id="A0A178HXC6"/>
<evidence type="ECO:0000259" key="1">
    <source>
        <dbReference type="Pfam" id="PF12697"/>
    </source>
</evidence>
<name>A0A178HXC6_9HYPH</name>
<dbReference type="NCBIfam" id="TIGR02427">
    <property type="entry name" value="protocat_pcaD"/>
    <property type="match status" value="1"/>
</dbReference>
<dbReference type="PANTHER" id="PTHR43194:SF2">
    <property type="entry name" value="PEROXISOMAL MEMBRANE PROTEIN LPX1"/>
    <property type="match status" value="1"/>
</dbReference>
<organism evidence="2 3">
    <name type="scientific">Devosia elaeis</name>
    <dbReference type="NCBI Taxonomy" id="1770058"/>
    <lineage>
        <taxon>Bacteria</taxon>
        <taxon>Pseudomonadati</taxon>
        <taxon>Pseudomonadota</taxon>
        <taxon>Alphaproteobacteria</taxon>
        <taxon>Hyphomicrobiales</taxon>
        <taxon>Devosiaceae</taxon>
        <taxon>Devosia</taxon>
    </lineage>
</organism>
<gene>
    <name evidence="2" type="ORF">A3840_09125</name>
</gene>
<dbReference type="STRING" id="1770058.A3840_09125"/>
<feature type="domain" description="AB hydrolase-1" evidence="1">
    <location>
        <begin position="26"/>
        <end position="252"/>
    </location>
</feature>
<comment type="caution">
    <text evidence="2">The sequence shown here is derived from an EMBL/GenBank/DDBJ whole genome shotgun (WGS) entry which is preliminary data.</text>
</comment>
<keyword evidence="3" id="KW-1185">Reference proteome</keyword>